<dbReference type="HOGENOM" id="CLU_682207_0_0_1"/>
<feature type="chain" id="PRO_5003775317" description="Malectin-like domain-containing protein" evidence="2">
    <location>
        <begin position="24"/>
        <end position="404"/>
    </location>
</feature>
<sequence length="404" mass="44900">MALLAFATGIVVVVLGVAVRAAGQLPPGYRTDPYGGSGTVGMKRYIVLDRIEFNTSGLYAEITGLYHIWIGVEGGTTDRNCYTLLTNDVGGKYIVQLEFLHGNYDNLGSTSVRFNLMLGVNHWDIVNLDTDDDDYGYRAYTAVFVAWASWAPVCLINIGQGTPFVSTVELRPLENLPYPVMANQSLSLFERRSMRWSADNDIVRYPDDQYDRYWYAWDLKEDDQASNISTQSPISASQFAVPPRVLETAFVPAVGNSNELILRSKRAEILPRDHLVILHFAVFQNNKSRQFAASVDDGTQSSPISPGYLSGSSITIWSSDSAGFSVKLTATAMSDLSPILNAYEVYGLIIHDNPTTSPQDFDAIMAIKHEYGIKKNWMGDPCFPNNFASDGWCRMQQMSLMIKL</sequence>
<comment type="subcellular location">
    <subcellularLocation>
        <location evidence="1">Membrane</location>
        <topology evidence="1">Single-pass membrane protein</topology>
    </subcellularLocation>
</comment>
<dbReference type="PANTHER" id="PTHR45631:SF6">
    <property type="entry name" value="OS09G0352000 PROTEIN"/>
    <property type="match status" value="1"/>
</dbReference>
<dbReference type="STRING" id="4533.J3MWS4"/>
<feature type="signal peptide" evidence="2">
    <location>
        <begin position="1"/>
        <end position="23"/>
    </location>
</feature>
<proteinExistence type="predicted"/>
<evidence type="ECO:0000313" key="4">
    <source>
        <dbReference type="EnsemblPlants" id="OB09G14530.1"/>
    </source>
</evidence>
<protein>
    <recommendedName>
        <fullName evidence="3">Malectin-like domain-containing protein</fullName>
    </recommendedName>
</protein>
<reference evidence="4" key="1">
    <citation type="journal article" date="2013" name="Nat. Commun.">
        <title>Whole-genome sequencing of Oryza brachyantha reveals mechanisms underlying Oryza genome evolution.</title>
        <authorList>
            <person name="Chen J."/>
            <person name="Huang Q."/>
            <person name="Gao D."/>
            <person name="Wang J."/>
            <person name="Lang Y."/>
            <person name="Liu T."/>
            <person name="Li B."/>
            <person name="Bai Z."/>
            <person name="Luis Goicoechea J."/>
            <person name="Liang C."/>
            <person name="Chen C."/>
            <person name="Zhang W."/>
            <person name="Sun S."/>
            <person name="Liao Y."/>
            <person name="Zhang X."/>
            <person name="Yang L."/>
            <person name="Song C."/>
            <person name="Wang M."/>
            <person name="Shi J."/>
            <person name="Liu G."/>
            <person name="Liu J."/>
            <person name="Zhou H."/>
            <person name="Zhou W."/>
            <person name="Yu Q."/>
            <person name="An N."/>
            <person name="Chen Y."/>
            <person name="Cai Q."/>
            <person name="Wang B."/>
            <person name="Liu B."/>
            <person name="Min J."/>
            <person name="Huang Y."/>
            <person name="Wu H."/>
            <person name="Li Z."/>
            <person name="Zhang Y."/>
            <person name="Yin Y."/>
            <person name="Song W."/>
            <person name="Jiang J."/>
            <person name="Jackson S.A."/>
            <person name="Wing R.A."/>
            <person name="Wang J."/>
            <person name="Chen M."/>
        </authorList>
    </citation>
    <scope>NUCLEOTIDE SEQUENCE [LARGE SCALE GENOMIC DNA]</scope>
    <source>
        <strain evidence="4">cv. IRGC 101232</strain>
    </source>
</reference>
<dbReference type="PANTHER" id="PTHR45631">
    <property type="entry name" value="OS07G0107800 PROTEIN-RELATED"/>
    <property type="match status" value="1"/>
</dbReference>
<dbReference type="EnsemblPlants" id="OB09G14530.1">
    <property type="protein sequence ID" value="OB09G14530.1"/>
    <property type="gene ID" value="OB09G14530"/>
</dbReference>
<keyword evidence="2" id="KW-0732">Signal</keyword>
<dbReference type="InterPro" id="IPR024788">
    <property type="entry name" value="Malectin-like_Carb-bd_dom"/>
</dbReference>
<dbReference type="Proteomes" id="UP000006038">
    <property type="component" value="Chromosome 9"/>
</dbReference>
<evidence type="ECO:0000259" key="3">
    <source>
        <dbReference type="Pfam" id="PF12819"/>
    </source>
</evidence>
<keyword evidence="5" id="KW-1185">Reference proteome</keyword>
<dbReference type="eggNOG" id="ENOG502QQCZ">
    <property type="taxonomic scope" value="Eukaryota"/>
</dbReference>
<reference evidence="4" key="2">
    <citation type="submission" date="2013-04" db="UniProtKB">
        <authorList>
            <consortium name="EnsemblPlants"/>
        </authorList>
    </citation>
    <scope>IDENTIFICATION</scope>
</reference>
<organism evidence="4">
    <name type="scientific">Oryza brachyantha</name>
    <name type="common">malo sina</name>
    <dbReference type="NCBI Taxonomy" id="4533"/>
    <lineage>
        <taxon>Eukaryota</taxon>
        <taxon>Viridiplantae</taxon>
        <taxon>Streptophyta</taxon>
        <taxon>Embryophyta</taxon>
        <taxon>Tracheophyta</taxon>
        <taxon>Spermatophyta</taxon>
        <taxon>Magnoliopsida</taxon>
        <taxon>Liliopsida</taxon>
        <taxon>Poales</taxon>
        <taxon>Poaceae</taxon>
        <taxon>BOP clade</taxon>
        <taxon>Oryzoideae</taxon>
        <taxon>Oryzeae</taxon>
        <taxon>Oryzinae</taxon>
        <taxon>Oryza</taxon>
    </lineage>
</organism>
<dbReference type="AlphaFoldDB" id="J3MWS4"/>
<dbReference type="Gramene" id="OB09G14530.1">
    <property type="protein sequence ID" value="OB09G14530.1"/>
    <property type="gene ID" value="OB09G14530"/>
</dbReference>
<name>J3MWS4_ORYBR</name>
<evidence type="ECO:0000313" key="5">
    <source>
        <dbReference type="Proteomes" id="UP000006038"/>
    </source>
</evidence>
<feature type="domain" description="Malectin-like" evidence="3">
    <location>
        <begin position="78"/>
        <end position="346"/>
    </location>
</feature>
<dbReference type="GO" id="GO:0016020">
    <property type="term" value="C:membrane"/>
    <property type="evidence" value="ECO:0007669"/>
    <property type="project" value="UniProtKB-SubCell"/>
</dbReference>
<evidence type="ECO:0000256" key="2">
    <source>
        <dbReference type="SAM" id="SignalP"/>
    </source>
</evidence>
<evidence type="ECO:0000256" key="1">
    <source>
        <dbReference type="ARBA" id="ARBA00004167"/>
    </source>
</evidence>
<dbReference type="OMA" id="EEINTHA"/>
<dbReference type="Pfam" id="PF12819">
    <property type="entry name" value="Malectin_like"/>
    <property type="match status" value="1"/>
</dbReference>
<accession>J3MWS4</accession>